<evidence type="ECO:0000256" key="4">
    <source>
        <dbReference type="ARBA" id="ARBA00023239"/>
    </source>
</evidence>
<gene>
    <name evidence="6" type="ORF">A6M13_10090</name>
</gene>
<dbReference type="Proteomes" id="UP000093199">
    <property type="component" value="Unassembled WGS sequence"/>
</dbReference>
<dbReference type="InterPro" id="IPR000887">
    <property type="entry name" value="Aldlse_KDPG_KHG"/>
</dbReference>
<dbReference type="InterPro" id="IPR013785">
    <property type="entry name" value="Aldolase_TIM"/>
</dbReference>
<comment type="subunit">
    <text evidence="3">Homotrimer.</text>
</comment>
<dbReference type="Pfam" id="PF01081">
    <property type="entry name" value="Aldolase"/>
    <property type="match status" value="1"/>
</dbReference>
<accession>A0A1C0YKG4</accession>
<dbReference type="PANTHER" id="PTHR30246">
    <property type="entry name" value="2-KETO-3-DEOXY-6-PHOSPHOGLUCONATE ALDOLASE"/>
    <property type="match status" value="1"/>
</dbReference>
<dbReference type="CDD" id="cd00452">
    <property type="entry name" value="KDPG_aldolase"/>
    <property type="match status" value="1"/>
</dbReference>
<sequence>MNMGKQETIQHIKDTKLVAVIRGESPEEATSLIKGSVAGGIASIELTYTTPYVEDVFKALRGENIVIGAGTVLDPETARHAILQGAQFIVSPSFNADIATLCNRYTIPYLPGCMSLKEMVTALESGCDILKLFPANNFTPKFIGAVKGPLPYAQIMPTGGINADNLEEWLQAGAVAVGIGSDLNRAYAAGGVEAVTEAARVYSAKLQ</sequence>
<dbReference type="NCBIfam" id="TIGR01182">
    <property type="entry name" value="eda"/>
    <property type="match status" value="1"/>
</dbReference>
<organism evidence="6 7">
    <name type="scientific">Caryophanon tenue</name>
    <dbReference type="NCBI Taxonomy" id="33978"/>
    <lineage>
        <taxon>Bacteria</taxon>
        <taxon>Bacillati</taxon>
        <taxon>Bacillota</taxon>
        <taxon>Bacilli</taxon>
        <taxon>Bacillales</taxon>
        <taxon>Caryophanaceae</taxon>
        <taxon>Caryophanon</taxon>
    </lineage>
</organism>
<dbReference type="AlphaFoldDB" id="A0A1C0YKG4"/>
<dbReference type="STRING" id="33978.A6M13_10090"/>
<proteinExistence type="inferred from homology"/>
<evidence type="ECO:0000256" key="1">
    <source>
        <dbReference type="ARBA" id="ARBA00004761"/>
    </source>
</evidence>
<name>A0A1C0YKG4_9BACL</name>
<comment type="pathway">
    <text evidence="1">Carbohydrate acid metabolism.</text>
</comment>
<evidence type="ECO:0000313" key="6">
    <source>
        <dbReference type="EMBL" id="OCS87643.1"/>
    </source>
</evidence>
<dbReference type="SUPFAM" id="SSF51569">
    <property type="entry name" value="Aldolase"/>
    <property type="match status" value="1"/>
</dbReference>
<comment type="similarity">
    <text evidence="2">Belongs to the KHG/KDPG aldolase family.</text>
</comment>
<keyword evidence="5" id="KW-0119">Carbohydrate metabolism</keyword>
<dbReference type="Gene3D" id="3.20.20.70">
    <property type="entry name" value="Aldolase class I"/>
    <property type="match status" value="1"/>
</dbReference>
<protein>
    <submittedName>
        <fullName evidence="6">Bifunctional 2-keto-4-hydroxyglutarate aldolase/2-keto-3-deoxy-6-phosphogluconate aldolase</fullName>
    </submittedName>
</protein>
<evidence type="ECO:0000256" key="2">
    <source>
        <dbReference type="ARBA" id="ARBA00006906"/>
    </source>
</evidence>
<dbReference type="NCBIfam" id="NF005119">
    <property type="entry name" value="PRK06552.1"/>
    <property type="match status" value="1"/>
</dbReference>
<evidence type="ECO:0000256" key="3">
    <source>
        <dbReference type="ARBA" id="ARBA00011233"/>
    </source>
</evidence>
<dbReference type="GO" id="GO:0016829">
    <property type="term" value="F:lyase activity"/>
    <property type="evidence" value="ECO:0007669"/>
    <property type="project" value="UniProtKB-KW"/>
</dbReference>
<keyword evidence="7" id="KW-1185">Reference proteome</keyword>
<evidence type="ECO:0000256" key="5">
    <source>
        <dbReference type="ARBA" id="ARBA00023277"/>
    </source>
</evidence>
<evidence type="ECO:0000313" key="7">
    <source>
        <dbReference type="Proteomes" id="UP000093199"/>
    </source>
</evidence>
<dbReference type="PANTHER" id="PTHR30246:SF1">
    <property type="entry name" value="2-DEHYDRO-3-DEOXY-6-PHOSPHOGALACTONATE ALDOLASE-RELATED"/>
    <property type="match status" value="1"/>
</dbReference>
<comment type="caution">
    <text evidence="6">The sequence shown here is derived from an EMBL/GenBank/DDBJ whole genome shotgun (WGS) entry which is preliminary data.</text>
</comment>
<reference evidence="6 7" key="1">
    <citation type="submission" date="2016-07" db="EMBL/GenBank/DDBJ databases">
        <title>Caryophanon tenue genome sequencing.</title>
        <authorList>
            <person name="Verma A."/>
            <person name="Pal Y."/>
            <person name="Krishnamurthi S."/>
        </authorList>
    </citation>
    <scope>NUCLEOTIDE SEQUENCE [LARGE SCALE GENOMIC DNA]</scope>
    <source>
        <strain evidence="6 7">DSM 14152</strain>
    </source>
</reference>
<dbReference type="EMBL" id="MASJ01000003">
    <property type="protein sequence ID" value="OCS87643.1"/>
    <property type="molecule type" value="Genomic_DNA"/>
</dbReference>
<keyword evidence="4" id="KW-0456">Lyase</keyword>